<sequence length="301" mass="32842">MARPPGIIDRVNYVVEMWSNPCNTPWVVYVETALPAALDAIIAVACFDIGDVLRFVFRPANLRSGRHSRRGKKGRHGRKPKGIRAKLANKLPVFKKLTQRKVTQGVKNLWIIDGIGQRLMWWWLVVDIATFTAYNWTSMIYKTERCQMALGPGGMLRTGGAQTFLGLLGWNDVSFADLEYQTGAVSSTAFTFAYGPGTYNVVAGVTISEITLPGTTVKSRIVIIGTPALKNEPSGEIGQVPGKDQGLICTATVKGPAAGFVEVFVDQGFAVASSKMISIIGQPPFFPPPIKFKCNSPFFPD</sequence>
<evidence type="ECO:0000313" key="1">
    <source>
        <dbReference type="EMBL" id="KKK74417.1"/>
    </source>
</evidence>
<dbReference type="AlphaFoldDB" id="A0A0F8XZB7"/>
<proteinExistence type="predicted"/>
<reference evidence="1" key="1">
    <citation type="journal article" date="2015" name="Nature">
        <title>Complex archaea that bridge the gap between prokaryotes and eukaryotes.</title>
        <authorList>
            <person name="Spang A."/>
            <person name="Saw J.H."/>
            <person name="Jorgensen S.L."/>
            <person name="Zaremba-Niedzwiedzka K."/>
            <person name="Martijn J."/>
            <person name="Lind A.E."/>
            <person name="van Eijk R."/>
            <person name="Schleper C."/>
            <person name="Guy L."/>
            <person name="Ettema T.J."/>
        </authorList>
    </citation>
    <scope>NUCLEOTIDE SEQUENCE</scope>
</reference>
<protein>
    <submittedName>
        <fullName evidence="1">Uncharacterized protein</fullName>
    </submittedName>
</protein>
<comment type="caution">
    <text evidence="1">The sequence shown here is derived from an EMBL/GenBank/DDBJ whole genome shotgun (WGS) entry which is preliminary data.</text>
</comment>
<organism evidence="1">
    <name type="scientific">marine sediment metagenome</name>
    <dbReference type="NCBI Taxonomy" id="412755"/>
    <lineage>
        <taxon>unclassified sequences</taxon>
        <taxon>metagenomes</taxon>
        <taxon>ecological metagenomes</taxon>
    </lineage>
</organism>
<name>A0A0F8XZB7_9ZZZZ</name>
<gene>
    <name evidence="1" type="ORF">LCGC14_2883980</name>
</gene>
<accession>A0A0F8XZB7</accession>
<dbReference type="EMBL" id="LAZR01056328">
    <property type="protein sequence ID" value="KKK74417.1"/>
    <property type="molecule type" value="Genomic_DNA"/>
</dbReference>